<dbReference type="InterPro" id="IPR053745">
    <property type="entry name" value="Viral_Tail_Comp_sf"/>
</dbReference>
<dbReference type="EMBL" id="BART01016620">
    <property type="protein sequence ID" value="GAG84043.1"/>
    <property type="molecule type" value="Genomic_DNA"/>
</dbReference>
<reference evidence="1" key="1">
    <citation type="journal article" date="2014" name="Front. Microbiol.">
        <title>High frequency of phylogenetically diverse reductive dehalogenase-homologous genes in deep subseafloor sedimentary metagenomes.</title>
        <authorList>
            <person name="Kawai M."/>
            <person name="Futagami T."/>
            <person name="Toyoda A."/>
            <person name="Takaki Y."/>
            <person name="Nishi S."/>
            <person name="Hori S."/>
            <person name="Arai W."/>
            <person name="Tsubouchi T."/>
            <person name="Morono Y."/>
            <person name="Uchiyama I."/>
            <person name="Ito T."/>
            <person name="Fujiyama A."/>
            <person name="Inagaki F."/>
            <person name="Takami H."/>
        </authorList>
    </citation>
    <scope>NUCLEOTIDE SEQUENCE</scope>
    <source>
        <strain evidence="1">Expedition CK06-06</strain>
    </source>
</reference>
<evidence type="ECO:0000313" key="1">
    <source>
        <dbReference type="EMBL" id="GAG84043.1"/>
    </source>
</evidence>
<dbReference type="Gene3D" id="3.30.2000.30">
    <property type="match status" value="1"/>
</dbReference>
<accession>X1BIX7</accession>
<protein>
    <submittedName>
        <fullName evidence="1">Uncharacterized protein</fullName>
    </submittedName>
</protein>
<comment type="caution">
    <text evidence="1">The sequence shown here is derived from an EMBL/GenBank/DDBJ whole genome shotgun (WGS) entry which is preliminary data.</text>
</comment>
<name>X1BIX7_9ZZZZ</name>
<gene>
    <name evidence="1" type="ORF">S01H4_31907</name>
</gene>
<organism evidence="1">
    <name type="scientific">marine sediment metagenome</name>
    <dbReference type="NCBI Taxonomy" id="412755"/>
    <lineage>
        <taxon>unclassified sequences</taxon>
        <taxon>metagenomes</taxon>
        <taxon>ecological metagenomes</taxon>
    </lineage>
</organism>
<proteinExistence type="predicted"/>
<dbReference type="AlphaFoldDB" id="X1BIX7"/>
<sequence length="147" mass="16558">MGTRKLGFSALMTAIYLNLNTTEPLTNTYTFYNHVPRNATMPYHVISQPLGRESLMFNTRDTEAEENIIQIDSWFDETSGKGDKPCADAMNNIVQGMTNAPLVMITAGYDNSYLVFLDFANILKDDTESGKIIRHGTLRFRVHMAPT</sequence>